<name>A0A1L7I0E6_9FLAO</name>
<sequence>MFVKASEAGNSSEENFSLFLKFWSFCFQKLGSPAFFIYL</sequence>
<gene>
    <name evidence="1" type="ORF">GRFL_0345</name>
</gene>
<protein>
    <submittedName>
        <fullName evidence="1">Uncharacterized protein</fullName>
    </submittedName>
</protein>
<proteinExistence type="predicted"/>
<evidence type="ECO:0000313" key="1">
    <source>
        <dbReference type="EMBL" id="APU67069.1"/>
    </source>
</evidence>
<dbReference type="KEGG" id="gfl:GRFL_0345"/>
<keyword evidence="2" id="KW-1185">Reference proteome</keyword>
<reference evidence="1 2" key="1">
    <citation type="submission" date="2016-07" db="EMBL/GenBank/DDBJ databases">
        <title>Multi-omics approach to identify versatile polysaccharide utilization systems of a marine flavobacterium Gramella flava.</title>
        <authorList>
            <person name="Tang K."/>
        </authorList>
    </citation>
    <scope>NUCLEOTIDE SEQUENCE [LARGE SCALE GENOMIC DNA]</scope>
    <source>
        <strain evidence="1 2">JLT2011</strain>
    </source>
</reference>
<dbReference type="EMBL" id="CP016359">
    <property type="protein sequence ID" value="APU67069.1"/>
    <property type="molecule type" value="Genomic_DNA"/>
</dbReference>
<evidence type="ECO:0000313" key="2">
    <source>
        <dbReference type="Proteomes" id="UP000186230"/>
    </source>
</evidence>
<dbReference type="Proteomes" id="UP000186230">
    <property type="component" value="Chromosome"/>
</dbReference>
<dbReference type="STRING" id="1229726.GRFL_0345"/>
<dbReference type="AlphaFoldDB" id="A0A1L7I0E6"/>
<accession>A0A1L7I0E6</accession>
<organism evidence="1 2">
    <name type="scientific">Christiangramia flava JLT2011</name>
    <dbReference type="NCBI Taxonomy" id="1229726"/>
    <lineage>
        <taxon>Bacteria</taxon>
        <taxon>Pseudomonadati</taxon>
        <taxon>Bacteroidota</taxon>
        <taxon>Flavobacteriia</taxon>
        <taxon>Flavobacteriales</taxon>
        <taxon>Flavobacteriaceae</taxon>
        <taxon>Christiangramia</taxon>
    </lineage>
</organism>